<dbReference type="Pfam" id="PF12796">
    <property type="entry name" value="Ank_2"/>
    <property type="match status" value="2"/>
</dbReference>
<organism evidence="4 5">
    <name type="scientific">Tritrichomonas musculus</name>
    <dbReference type="NCBI Taxonomy" id="1915356"/>
    <lineage>
        <taxon>Eukaryota</taxon>
        <taxon>Metamonada</taxon>
        <taxon>Parabasalia</taxon>
        <taxon>Tritrichomonadida</taxon>
        <taxon>Tritrichomonadidae</taxon>
        <taxon>Tritrichomonas</taxon>
    </lineage>
</organism>
<comment type="caution">
    <text evidence="4">The sequence shown here is derived from an EMBL/GenBank/DDBJ whole genome shotgun (WGS) entry which is preliminary data.</text>
</comment>
<dbReference type="Gene3D" id="1.25.40.20">
    <property type="entry name" value="Ankyrin repeat-containing domain"/>
    <property type="match status" value="2"/>
</dbReference>
<dbReference type="Proteomes" id="UP001470230">
    <property type="component" value="Unassembled WGS sequence"/>
</dbReference>
<protein>
    <recommendedName>
        <fullName evidence="6">Ankyrin repeat protein</fullName>
    </recommendedName>
</protein>
<sequence length="713" mass="81120">MNIDSLLHDYSSFFKTRIYLQNKILKINESNVDELKKKIKDSGILNNKSNCRFVLDALSSAFYARPGSFDFYIDIIDSIKEDIQKYFTSDELFFDFFILNNARLKLYQIGLIDLTTFAKIREVDTETIIFFSPEILKLIETQPDMMRGTYFKKIKSQIIKYSEKIKSNEIARHSTISFSEDKISKIIESDSISEFQSIISQTNLSINSKIQLSDEVQFVLPSNNPSLIEYSMFFNSIEIFKFLLLNSAQMDKCDSPCFAVAGGSYDVIHQLEQKNIIADNKTSLLINIAIRYHRNEIVDYLNESLGFGFDFESLASSIRYNNYYAFTKTVQMLKSNPNERSADFETALYICVNFGRIEFLKFLSHVDGIDFNAKSISVEWSPLHLAASYNQLETIKYLCTMNSSSDESNHEKDKTQNSKAINSNNQNSNMNNNDQSNKTINNNDQNNSMNNNNQNNSMNNNNQNNSMNNNAQSNKTINNNDQNNNMNNNNQNNSMNNNAQSNKTINNNDQNSNMNNNDQNNNLNNVDGNECRMDEAKKQDGCCDEDDSEADSDGDSFDNVFISDSPKVTSSHDRFIDVNVKSISLMTPLHLAASNGFAEVVSFLCSLKDVNVNATNIRGETPLHFAATSNIEMVKNLCSRTDINVNAVNVDGETPLFFAIKKEDVEIVKFFLSLPGIDKNVVARNGQTPVSLALKRFNLYRSDKCYDIYFLLK</sequence>
<proteinExistence type="predicted"/>
<gene>
    <name evidence="4" type="ORF">M9Y10_042003</name>
</gene>
<reference evidence="4 5" key="1">
    <citation type="submission" date="2024-04" db="EMBL/GenBank/DDBJ databases">
        <title>Tritrichomonas musculus Genome.</title>
        <authorList>
            <person name="Alves-Ferreira E."/>
            <person name="Grigg M."/>
            <person name="Lorenzi H."/>
            <person name="Galac M."/>
        </authorList>
    </citation>
    <scope>NUCLEOTIDE SEQUENCE [LARGE SCALE GENOMIC DNA]</scope>
    <source>
        <strain evidence="4 5">EAF2021</strain>
    </source>
</reference>
<keyword evidence="1" id="KW-0677">Repeat</keyword>
<dbReference type="PANTHER" id="PTHR24126">
    <property type="entry name" value="ANKYRIN REPEAT, PH AND SEC7 DOMAIN CONTAINING PROTEIN SECG-RELATED"/>
    <property type="match status" value="1"/>
</dbReference>
<dbReference type="SUPFAM" id="SSF48403">
    <property type="entry name" value="Ankyrin repeat"/>
    <property type="match status" value="1"/>
</dbReference>
<dbReference type="EMBL" id="JAPFFF010000007">
    <property type="protein sequence ID" value="KAK8886539.1"/>
    <property type="molecule type" value="Genomic_DNA"/>
</dbReference>
<keyword evidence="2" id="KW-0040">ANK repeat</keyword>
<evidence type="ECO:0000313" key="5">
    <source>
        <dbReference type="Proteomes" id="UP001470230"/>
    </source>
</evidence>
<evidence type="ECO:0000256" key="3">
    <source>
        <dbReference type="SAM" id="MobiDB-lite"/>
    </source>
</evidence>
<dbReference type="InterPro" id="IPR036770">
    <property type="entry name" value="Ankyrin_rpt-contain_sf"/>
</dbReference>
<name>A0ABR2K644_9EUKA</name>
<dbReference type="InterPro" id="IPR002110">
    <property type="entry name" value="Ankyrin_rpt"/>
</dbReference>
<dbReference type="PANTHER" id="PTHR24126:SF64">
    <property type="entry name" value="ANKYRIN REPEAT FAMILY PROTEIN"/>
    <property type="match status" value="1"/>
</dbReference>
<evidence type="ECO:0000256" key="2">
    <source>
        <dbReference type="ARBA" id="ARBA00023043"/>
    </source>
</evidence>
<keyword evidence="5" id="KW-1185">Reference proteome</keyword>
<dbReference type="Pfam" id="PF00023">
    <property type="entry name" value="Ank"/>
    <property type="match status" value="1"/>
</dbReference>
<feature type="compositionally biased region" description="Basic and acidic residues" evidence="3">
    <location>
        <begin position="407"/>
        <end position="416"/>
    </location>
</feature>
<accession>A0ABR2K644</accession>
<evidence type="ECO:0000256" key="1">
    <source>
        <dbReference type="ARBA" id="ARBA00022737"/>
    </source>
</evidence>
<feature type="compositionally biased region" description="Low complexity" evidence="3">
    <location>
        <begin position="417"/>
        <end position="528"/>
    </location>
</feature>
<evidence type="ECO:0000313" key="4">
    <source>
        <dbReference type="EMBL" id="KAK8886539.1"/>
    </source>
</evidence>
<evidence type="ECO:0008006" key="6">
    <source>
        <dbReference type="Google" id="ProtNLM"/>
    </source>
</evidence>
<feature type="region of interest" description="Disordered" evidence="3">
    <location>
        <begin position="403"/>
        <end position="529"/>
    </location>
</feature>
<dbReference type="SMART" id="SM00248">
    <property type="entry name" value="ANK"/>
    <property type="match status" value="6"/>
</dbReference>